<reference evidence="2" key="1">
    <citation type="submission" date="2020-03" db="EMBL/GenBank/DDBJ databases">
        <title>The deep terrestrial virosphere.</title>
        <authorList>
            <person name="Holmfeldt K."/>
            <person name="Nilsson E."/>
            <person name="Simone D."/>
            <person name="Lopez-Fernandez M."/>
            <person name="Wu X."/>
            <person name="de Brujin I."/>
            <person name="Lundin D."/>
            <person name="Andersson A."/>
            <person name="Bertilsson S."/>
            <person name="Dopson M."/>
        </authorList>
    </citation>
    <scope>NUCLEOTIDE SEQUENCE</scope>
    <source>
        <strain evidence="2">TM448A03236</strain>
        <strain evidence="3">TM448B02175</strain>
    </source>
</reference>
<dbReference type="SUPFAM" id="SSF52833">
    <property type="entry name" value="Thioredoxin-like"/>
    <property type="match status" value="1"/>
</dbReference>
<protein>
    <submittedName>
        <fullName evidence="2">Putative glutaredoxin</fullName>
    </submittedName>
</protein>
<feature type="domain" description="Glutaredoxin" evidence="1">
    <location>
        <begin position="4"/>
        <end position="67"/>
    </location>
</feature>
<dbReference type="InterPro" id="IPR002109">
    <property type="entry name" value="Glutaredoxin"/>
</dbReference>
<organism evidence="2">
    <name type="scientific">viral metagenome</name>
    <dbReference type="NCBI Taxonomy" id="1070528"/>
    <lineage>
        <taxon>unclassified sequences</taxon>
        <taxon>metagenomes</taxon>
        <taxon>organismal metagenomes</taxon>
    </lineage>
</organism>
<accession>A0A6H1ZYT5</accession>
<dbReference type="EMBL" id="MT144886">
    <property type="protein sequence ID" value="QJI00928.1"/>
    <property type="molecule type" value="Genomic_DNA"/>
</dbReference>
<proteinExistence type="predicted"/>
<dbReference type="PROSITE" id="PS51354">
    <property type="entry name" value="GLUTAREDOXIN_2"/>
    <property type="match status" value="1"/>
</dbReference>
<evidence type="ECO:0000259" key="1">
    <source>
        <dbReference type="Pfam" id="PF00462"/>
    </source>
</evidence>
<name>A0A6H1ZYT5_9ZZZZ</name>
<evidence type="ECO:0000313" key="2">
    <source>
        <dbReference type="EMBL" id="QJA53103.1"/>
    </source>
</evidence>
<dbReference type="AlphaFoldDB" id="A0A6H1ZYT5"/>
<dbReference type="EMBL" id="MT144394">
    <property type="protein sequence ID" value="QJA53103.1"/>
    <property type="molecule type" value="Genomic_DNA"/>
</dbReference>
<dbReference type="Gene3D" id="3.40.30.10">
    <property type="entry name" value="Glutaredoxin"/>
    <property type="match status" value="1"/>
</dbReference>
<gene>
    <name evidence="2" type="ORF">TM448A03236_0001</name>
    <name evidence="3" type="ORF">TM448B02175_0003</name>
</gene>
<dbReference type="Pfam" id="PF00462">
    <property type="entry name" value="Glutaredoxin"/>
    <property type="match status" value="1"/>
</dbReference>
<sequence length="91" mass="9815">MTFVVYGTAACANCKALVSMAKARGIEPVYHLIDSDPALYDQFRELADLNFGLGATVQLPFVVVTGKDVSSVHTGIQGGMEALKFYQSIKE</sequence>
<dbReference type="InterPro" id="IPR036249">
    <property type="entry name" value="Thioredoxin-like_sf"/>
</dbReference>
<evidence type="ECO:0000313" key="3">
    <source>
        <dbReference type="EMBL" id="QJI00928.1"/>
    </source>
</evidence>